<dbReference type="Pfam" id="PF01323">
    <property type="entry name" value="DSBA"/>
    <property type="match status" value="1"/>
</dbReference>
<keyword evidence="1 4" id="KW-0413">Isomerase</keyword>
<protein>
    <recommendedName>
        <fullName evidence="1">2-hydroxychromene-2-carboxylate isomerase</fullName>
        <ecNumber evidence="1">5.99.1.4</ecNumber>
    </recommendedName>
</protein>
<reference evidence="4 5" key="1">
    <citation type="submission" date="2018-03" db="EMBL/GenBank/DDBJ databases">
        <title>Genomic Encyclopedia of Archaeal and Bacterial Type Strains, Phase II (KMG-II): from individual species to whole genera.</title>
        <authorList>
            <person name="Goeker M."/>
        </authorList>
    </citation>
    <scope>NUCLEOTIDE SEQUENCE [LARGE SCALE GENOMIC DNA]</scope>
    <source>
        <strain evidence="4 5">DSM 100673</strain>
    </source>
</reference>
<keyword evidence="5" id="KW-1185">Reference proteome</keyword>
<feature type="domain" description="DSBA-like thioredoxin" evidence="3">
    <location>
        <begin position="8"/>
        <end position="193"/>
    </location>
</feature>
<dbReference type="OrthoDB" id="5244108at2"/>
<accession>A0A2P8FJD7</accession>
<dbReference type="Gene3D" id="3.40.30.10">
    <property type="entry name" value="Glutaredoxin"/>
    <property type="match status" value="1"/>
</dbReference>
<evidence type="ECO:0000313" key="5">
    <source>
        <dbReference type="Proteomes" id="UP000240418"/>
    </source>
</evidence>
<comment type="catalytic activity">
    <reaction evidence="1">
        <text>2-hydroxychromene-2-carboxylate = (3E)-4-(2-hydroxyphenyl)-2-oxobut-3-enoate</text>
        <dbReference type="Rhea" id="RHEA:27401"/>
        <dbReference type="ChEBI" id="CHEBI:59350"/>
        <dbReference type="ChEBI" id="CHEBI:59353"/>
        <dbReference type="EC" id="5.99.1.4"/>
    </reaction>
</comment>
<feature type="active site" description="Nucleophile" evidence="2">
    <location>
        <position position="17"/>
    </location>
</feature>
<dbReference type="InterPro" id="IPR036249">
    <property type="entry name" value="Thioredoxin-like_sf"/>
</dbReference>
<dbReference type="PIRSF" id="PIRSF006386">
    <property type="entry name" value="HCCAis_GSTk"/>
    <property type="match status" value="1"/>
</dbReference>
<dbReference type="RefSeq" id="WP_106606539.1">
    <property type="nucleotide sequence ID" value="NZ_PYGJ01000001.1"/>
</dbReference>
<comment type="caution">
    <text evidence="4">The sequence shown here is derived from an EMBL/GenBank/DDBJ whole genome shotgun (WGS) entry which is preliminary data.</text>
</comment>
<dbReference type="GO" id="GO:0004364">
    <property type="term" value="F:glutathione transferase activity"/>
    <property type="evidence" value="ECO:0007669"/>
    <property type="project" value="TreeGrafter"/>
</dbReference>
<dbReference type="AlphaFoldDB" id="A0A2P8FJD7"/>
<dbReference type="PANTHER" id="PTHR42943:SF2">
    <property type="entry name" value="GLUTATHIONE S-TRANSFERASE KAPPA 1"/>
    <property type="match status" value="1"/>
</dbReference>
<dbReference type="Proteomes" id="UP000240418">
    <property type="component" value="Unassembled WGS sequence"/>
</dbReference>
<evidence type="ECO:0000256" key="1">
    <source>
        <dbReference type="PIRNR" id="PIRNR006386"/>
    </source>
</evidence>
<sequence length="205" mass="22944">MSDAPLPEIDFWFSIGSTYTYLSVMRLPDLAAKTGITFNWRPFSVRAIMIEQKNIPFVGKPARTAHMWRDIARRAPYYGLSPKIPAPYPLENFDLTNQVAILAAQEGWVQDYTRATYQRWFEHGEPAGSDPNLSTSLNAIGQDPARVIPAAQTEFCLSAYTQATNQARDLGIFGAPSFIVGSELFWGDDRIEDAVDWAYAQQAVS</sequence>
<dbReference type="EMBL" id="PYGJ01000001">
    <property type="protein sequence ID" value="PSL21820.1"/>
    <property type="molecule type" value="Genomic_DNA"/>
</dbReference>
<evidence type="ECO:0000256" key="2">
    <source>
        <dbReference type="PIRSR" id="PIRSR006386-1"/>
    </source>
</evidence>
<dbReference type="PANTHER" id="PTHR42943">
    <property type="entry name" value="GLUTATHIONE S-TRANSFERASE KAPPA"/>
    <property type="match status" value="1"/>
</dbReference>
<evidence type="ECO:0000259" key="3">
    <source>
        <dbReference type="Pfam" id="PF01323"/>
    </source>
</evidence>
<dbReference type="GO" id="GO:0004602">
    <property type="term" value="F:glutathione peroxidase activity"/>
    <property type="evidence" value="ECO:0007669"/>
    <property type="project" value="TreeGrafter"/>
</dbReference>
<dbReference type="InterPro" id="IPR001853">
    <property type="entry name" value="DSBA-like_thioredoxin_dom"/>
</dbReference>
<dbReference type="EC" id="5.99.1.4" evidence="1"/>
<comment type="similarity">
    <text evidence="1">Belongs to the GST superfamily. NadH family.</text>
</comment>
<evidence type="ECO:0000313" key="4">
    <source>
        <dbReference type="EMBL" id="PSL21820.1"/>
    </source>
</evidence>
<dbReference type="GO" id="GO:0006749">
    <property type="term" value="P:glutathione metabolic process"/>
    <property type="evidence" value="ECO:0007669"/>
    <property type="project" value="TreeGrafter"/>
</dbReference>
<proteinExistence type="inferred from homology"/>
<dbReference type="InterPro" id="IPR051924">
    <property type="entry name" value="GST_Kappa/NadH"/>
</dbReference>
<organism evidence="4 5">
    <name type="scientific">Shimia abyssi</name>
    <dbReference type="NCBI Taxonomy" id="1662395"/>
    <lineage>
        <taxon>Bacteria</taxon>
        <taxon>Pseudomonadati</taxon>
        <taxon>Pseudomonadota</taxon>
        <taxon>Alphaproteobacteria</taxon>
        <taxon>Rhodobacterales</taxon>
        <taxon>Roseobacteraceae</taxon>
    </lineage>
</organism>
<dbReference type="SUPFAM" id="SSF52833">
    <property type="entry name" value="Thioredoxin-like"/>
    <property type="match status" value="1"/>
</dbReference>
<gene>
    <name evidence="4" type="ORF">CLV88_101244</name>
</gene>
<dbReference type="GO" id="GO:0018845">
    <property type="term" value="F:2-hydroxychromene-2-carboxylate isomerase activity"/>
    <property type="evidence" value="ECO:0007669"/>
    <property type="project" value="UniProtKB-UniRule"/>
</dbReference>
<name>A0A2P8FJD7_9RHOB</name>
<dbReference type="InterPro" id="IPR014440">
    <property type="entry name" value="HCCAis_GSTk"/>
</dbReference>